<evidence type="ECO:0000259" key="3">
    <source>
        <dbReference type="Pfam" id="PF24919"/>
    </source>
</evidence>
<dbReference type="PANTHER" id="PTHR22754:SF32">
    <property type="entry name" value="DISCO-INTERACTING PROTEIN 2"/>
    <property type="match status" value="1"/>
</dbReference>
<feature type="compositionally biased region" description="Polar residues" evidence="1">
    <location>
        <begin position="411"/>
        <end position="424"/>
    </location>
</feature>
<organism evidence="4 5">
    <name type="scientific">Piptocephalis cylindrospora</name>
    <dbReference type="NCBI Taxonomy" id="1907219"/>
    <lineage>
        <taxon>Eukaryota</taxon>
        <taxon>Fungi</taxon>
        <taxon>Fungi incertae sedis</taxon>
        <taxon>Zoopagomycota</taxon>
        <taxon>Zoopagomycotina</taxon>
        <taxon>Zoopagomycetes</taxon>
        <taxon>Zoopagales</taxon>
        <taxon>Piptocephalidaceae</taxon>
        <taxon>Piptocephalis</taxon>
    </lineage>
</organism>
<dbReference type="Pfam" id="PF00501">
    <property type="entry name" value="AMP-binding"/>
    <property type="match status" value="1"/>
</dbReference>
<dbReference type="InterPro" id="IPR000873">
    <property type="entry name" value="AMP-dep_synth/lig_dom"/>
</dbReference>
<dbReference type="GO" id="GO:0005829">
    <property type="term" value="C:cytosol"/>
    <property type="evidence" value="ECO:0007669"/>
    <property type="project" value="TreeGrafter"/>
</dbReference>
<evidence type="ECO:0000256" key="1">
    <source>
        <dbReference type="SAM" id="MobiDB-lite"/>
    </source>
</evidence>
<dbReference type="OrthoDB" id="69964at2759"/>
<feature type="region of interest" description="Disordered" evidence="1">
    <location>
        <begin position="361"/>
        <end position="428"/>
    </location>
</feature>
<feature type="non-terminal residue" evidence="4">
    <location>
        <position position="668"/>
    </location>
</feature>
<evidence type="ECO:0000313" key="4">
    <source>
        <dbReference type="EMBL" id="RKP11283.1"/>
    </source>
</evidence>
<dbReference type="InterPro" id="IPR056881">
    <property type="entry name" value="Mug62_dom"/>
</dbReference>
<dbReference type="EMBL" id="KZ989044">
    <property type="protein sequence ID" value="RKP11283.1"/>
    <property type="molecule type" value="Genomic_DNA"/>
</dbReference>
<protein>
    <recommendedName>
        <fullName evidence="6">AMP-dependent synthetase/ligase domain-containing protein</fullName>
    </recommendedName>
</protein>
<sequence>PDAALDRDLEESLLAPLGCRAFADAVTPVCALSEHGGMILSMRDHLGQLDGGSGVYRPLEIGVERRALREGRVVRVRETDGRWGDGRVVARVAAFGYPMPEVALTVVDPSSKITCPSDRVGEIWVDSPALSGGFWGLPKHTMSIFRAKPSVRDEHGIVYGLDREFLRTGLMGMMVEDQVFVLGVYEDRVRQVVWSRPQGPMAPPTTQLLVDYAPDIMYTLMAHVPGIMTCTAFDRPIAKGYGLVVLVESEERKEEWLGLLRRVCTVLTDYHSLRPWCVAICPVGGLPRVLRHGRRLVHVEESRRAFLGGALKILYLTMGGSSNGVDRQTIGPADGATDDAEGEMGERDWLWSILGLAPPPSFMAHPSSDDDEPSSHPAHTTPPIITNHPYPHLPQWTGVVETGPGRIHVPPSSQTVDHSSQDPGNSAHLPSIVDALVWRGRNTPEEVAVRCLKPNSTSSSSSGPTSVPSSGVMQVPGKGGSMTWKRWMQRMTGMAQNLTGKRGIQAGDYIVLVMGHGMDMLVALYAIMLIGAIPVPLSPPDPTRLHEDIPAILGVTRDLSVKLLVVDEVSDSILRSKPVLQALRAQPPGPDGGPAHFPSMTLVIKAGGGSATKGPGTSGGIMGLGGTSQSLDPSGFLADCQVLDPRWFEPHRTACVWVLWGPDRERRM</sequence>
<dbReference type="AlphaFoldDB" id="A0A4P9XXU7"/>
<feature type="domain" description="Meiotically up-regulated gene 62 protein-like alpha-beta" evidence="3">
    <location>
        <begin position="185"/>
        <end position="318"/>
    </location>
</feature>
<evidence type="ECO:0000313" key="5">
    <source>
        <dbReference type="Proteomes" id="UP000267251"/>
    </source>
</evidence>
<dbReference type="Proteomes" id="UP000267251">
    <property type="component" value="Unassembled WGS sequence"/>
</dbReference>
<dbReference type="SUPFAM" id="SSF56801">
    <property type="entry name" value="Acetyl-CoA synthetase-like"/>
    <property type="match status" value="2"/>
</dbReference>
<dbReference type="PANTHER" id="PTHR22754">
    <property type="entry name" value="DISCO-INTERACTING PROTEIN 2 DIP2 -RELATED"/>
    <property type="match status" value="1"/>
</dbReference>
<evidence type="ECO:0000259" key="2">
    <source>
        <dbReference type="Pfam" id="PF00501"/>
    </source>
</evidence>
<gene>
    <name evidence="4" type="ORF">BJ684DRAFT_22167</name>
</gene>
<feature type="non-terminal residue" evidence="4">
    <location>
        <position position="1"/>
    </location>
</feature>
<keyword evidence="5" id="KW-1185">Reference proteome</keyword>
<feature type="compositionally biased region" description="Low complexity" evidence="1">
    <location>
        <begin position="456"/>
        <end position="472"/>
    </location>
</feature>
<name>A0A4P9XXU7_9FUNG</name>
<evidence type="ECO:0008006" key="6">
    <source>
        <dbReference type="Google" id="ProtNLM"/>
    </source>
</evidence>
<feature type="domain" description="AMP-dependent synthetase/ligase" evidence="2">
    <location>
        <begin position="477"/>
        <end position="568"/>
    </location>
</feature>
<dbReference type="Gene3D" id="3.40.50.12780">
    <property type="entry name" value="N-terminal domain of ligase-like"/>
    <property type="match status" value="2"/>
</dbReference>
<feature type="region of interest" description="Disordered" evidence="1">
    <location>
        <begin position="453"/>
        <end position="478"/>
    </location>
</feature>
<accession>A0A4P9XXU7</accession>
<proteinExistence type="predicted"/>
<dbReference type="Pfam" id="PF24919">
    <property type="entry name" value="Mug62"/>
    <property type="match status" value="1"/>
</dbReference>
<reference evidence="5" key="1">
    <citation type="journal article" date="2018" name="Nat. Microbiol.">
        <title>Leveraging single-cell genomics to expand the fungal tree of life.</title>
        <authorList>
            <person name="Ahrendt S.R."/>
            <person name="Quandt C.A."/>
            <person name="Ciobanu D."/>
            <person name="Clum A."/>
            <person name="Salamov A."/>
            <person name="Andreopoulos B."/>
            <person name="Cheng J.F."/>
            <person name="Woyke T."/>
            <person name="Pelin A."/>
            <person name="Henrissat B."/>
            <person name="Reynolds N.K."/>
            <person name="Benny G.L."/>
            <person name="Smith M.E."/>
            <person name="James T.Y."/>
            <person name="Grigoriev I.V."/>
        </authorList>
    </citation>
    <scope>NUCLEOTIDE SEQUENCE [LARGE SCALE GENOMIC DNA]</scope>
</reference>
<dbReference type="InterPro" id="IPR042099">
    <property type="entry name" value="ANL_N_sf"/>
</dbReference>